<dbReference type="InterPro" id="IPR020846">
    <property type="entry name" value="MFS_dom"/>
</dbReference>
<feature type="transmembrane region" description="Helical" evidence="4">
    <location>
        <begin position="52"/>
        <end position="70"/>
    </location>
</feature>
<dbReference type="RefSeq" id="WP_209949402.1">
    <property type="nucleotide sequence ID" value="NZ_JAGGJU010000019.1"/>
</dbReference>
<evidence type="ECO:0000256" key="3">
    <source>
        <dbReference type="ARBA" id="ARBA00023136"/>
    </source>
</evidence>
<keyword evidence="3 4" id="KW-0472">Membrane</keyword>
<keyword evidence="2 4" id="KW-1133">Transmembrane helix</keyword>
<accession>A0ABS4E6E8</accession>
<dbReference type="InterPro" id="IPR036259">
    <property type="entry name" value="MFS_trans_sf"/>
</dbReference>
<reference evidence="6 7" key="1">
    <citation type="submission" date="2021-03" db="EMBL/GenBank/DDBJ databases">
        <title>Genomic Encyclopedia of Type Strains, Phase IV (KMG-IV): sequencing the most valuable type-strain genomes for metagenomic binning, comparative biology and taxonomic classification.</title>
        <authorList>
            <person name="Goeker M."/>
        </authorList>
    </citation>
    <scope>NUCLEOTIDE SEQUENCE [LARGE SCALE GENOMIC DNA]</scope>
    <source>
        <strain evidence="6 7">DSM 21600</strain>
    </source>
</reference>
<evidence type="ECO:0000313" key="7">
    <source>
        <dbReference type="Proteomes" id="UP000759443"/>
    </source>
</evidence>
<feature type="transmembrane region" description="Helical" evidence="4">
    <location>
        <begin position="281"/>
        <end position="302"/>
    </location>
</feature>
<evidence type="ECO:0000256" key="4">
    <source>
        <dbReference type="SAM" id="Phobius"/>
    </source>
</evidence>
<evidence type="ECO:0000259" key="5">
    <source>
        <dbReference type="PROSITE" id="PS50850"/>
    </source>
</evidence>
<gene>
    <name evidence="6" type="ORF">J2Z17_004977</name>
</gene>
<dbReference type="SUPFAM" id="SSF103473">
    <property type="entry name" value="MFS general substrate transporter"/>
    <property type="match status" value="1"/>
</dbReference>
<protein>
    <submittedName>
        <fullName evidence="6">MFS family permease</fullName>
    </submittedName>
</protein>
<feature type="transmembrane region" description="Helical" evidence="4">
    <location>
        <begin position="214"/>
        <end position="235"/>
    </location>
</feature>
<feature type="transmembrane region" description="Helical" evidence="4">
    <location>
        <begin position="169"/>
        <end position="188"/>
    </location>
</feature>
<dbReference type="InterPro" id="IPR011701">
    <property type="entry name" value="MFS"/>
</dbReference>
<keyword evidence="1 4" id="KW-0812">Transmembrane</keyword>
<feature type="transmembrane region" description="Helical" evidence="4">
    <location>
        <begin position="343"/>
        <end position="365"/>
    </location>
</feature>
<feature type="transmembrane region" description="Helical" evidence="4">
    <location>
        <begin position="107"/>
        <end position="125"/>
    </location>
</feature>
<proteinExistence type="predicted"/>
<feature type="domain" description="Major facilitator superfamily (MFS) profile" evidence="5">
    <location>
        <begin position="14"/>
        <end position="398"/>
    </location>
</feature>
<keyword evidence="7" id="KW-1185">Reference proteome</keyword>
<organism evidence="6 7">
    <name type="scientific">Rhizobium halophytocola</name>
    <dbReference type="NCBI Taxonomy" id="735519"/>
    <lineage>
        <taxon>Bacteria</taxon>
        <taxon>Pseudomonadati</taxon>
        <taxon>Pseudomonadota</taxon>
        <taxon>Alphaproteobacteria</taxon>
        <taxon>Hyphomicrobiales</taxon>
        <taxon>Rhizobiaceae</taxon>
        <taxon>Rhizobium/Agrobacterium group</taxon>
        <taxon>Rhizobium</taxon>
    </lineage>
</organism>
<evidence type="ECO:0000256" key="2">
    <source>
        <dbReference type="ARBA" id="ARBA00022989"/>
    </source>
</evidence>
<evidence type="ECO:0000256" key="1">
    <source>
        <dbReference type="ARBA" id="ARBA00022692"/>
    </source>
</evidence>
<dbReference type="Pfam" id="PF07690">
    <property type="entry name" value="MFS_1"/>
    <property type="match status" value="1"/>
</dbReference>
<feature type="transmembrane region" description="Helical" evidence="4">
    <location>
        <begin position="371"/>
        <end position="393"/>
    </location>
</feature>
<feature type="transmembrane region" description="Helical" evidence="4">
    <location>
        <begin position="12"/>
        <end position="32"/>
    </location>
</feature>
<dbReference type="PANTHER" id="PTHR23521:SF3">
    <property type="entry name" value="MFS TRANSPORTER"/>
    <property type="match status" value="1"/>
</dbReference>
<dbReference type="EMBL" id="JAGGJU010000019">
    <property type="protein sequence ID" value="MBP1853516.1"/>
    <property type="molecule type" value="Genomic_DNA"/>
</dbReference>
<feature type="transmembrane region" description="Helical" evidence="4">
    <location>
        <begin position="137"/>
        <end position="157"/>
    </location>
</feature>
<feature type="transmembrane region" description="Helical" evidence="4">
    <location>
        <begin position="308"/>
        <end position="331"/>
    </location>
</feature>
<name>A0ABS4E6E8_9HYPH</name>
<evidence type="ECO:0000313" key="6">
    <source>
        <dbReference type="EMBL" id="MBP1853516.1"/>
    </source>
</evidence>
<comment type="caution">
    <text evidence="6">The sequence shown here is derived from an EMBL/GenBank/DDBJ whole genome shotgun (WGS) entry which is preliminary data.</text>
</comment>
<feature type="transmembrane region" description="Helical" evidence="4">
    <location>
        <begin position="255"/>
        <end position="274"/>
    </location>
</feature>
<sequence>MTADIVDNRGATAALAVICLAVILSMASWFAATAVAPELARAWELSPAMTAWLTNSVQIGFVTGALAASLVNLPDIVRLSRLMAISALVAAFANLLLLVFPSPAIGIASRILTGLALAGVYPPAMKLTATWFKRGRGLALGAVIAALTLGSSMPHLVRSLAESLDWTAVMAAAALAALTASLLFALFVREGPYPFSRAVFHFGDIGKVLKDRDLFLVNLGYFGHMWELYALWAWLLVYLRRAPALAGLSPSATSALTFAAIAIGAVGCILGGILSDRFGRTLTTAAMMIVSGFCAAAVGFLFSGPLFLLLPLVFLWGIAVIGDSAQFSAAVTEISDARYVGTALSLQMAIGFALTVGAISLMPVLADALGSWQWCFLFLVPGPAIGAFSMLALRRRPQAARLAEGRR</sequence>
<dbReference type="Gene3D" id="1.20.1250.20">
    <property type="entry name" value="MFS general substrate transporter like domains"/>
    <property type="match status" value="2"/>
</dbReference>
<dbReference type="PROSITE" id="PS50850">
    <property type="entry name" value="MFS"/>
    <property type="match status" value="1"/>
</dbReference>
<dbReference type="PANTHER" id="PTHR23521">
    <property type="entry name" value="TRANSPORTER MFS SUPERFAMILY"/>
    <property type="match status" value="1"/>
</dbReference>
<dbReference type="Proteomes" id="UP000759443">
    <property type="component" value="Unassembled WGS sequence"/>
</dbReference>
<feature type="transmembrane region" description="Helical" evidence="4">
    <location>
        <begin position="82"/>
        <end position="101"/>
    </location>
</feature>